<feature type="transmembrane region" description="Helical" evidence="2">
    <location>
        <begin position="191"/>
        <end position="210"/>
    </location>
</feature>
<sequence length="1009" mass="112679">MSKRHTARLPPTVHILILIVPAKIDSGRSFPQNTVMDAESQRLNRRDGTSDGEHDDEGPAAPSSAYVSEAMDKEAPELEAEAISERKHDDEAGAKIWSVYISEADKYDKALVESWKNDMDGMLIFAGLFSAILSAFLIESYKSLTPDSEDRTVALLGQISTQLAGIANGTTINIPPPEPFLVPMSSLVCNLLWFTSLGLSLSSALIATLVEQWARDFRYKTDMCSSPVIRARIFAYLYYGLKRYKMHAVVDLIPFLLHASLVLFFAGLVAFLVPVNHGAMILLIVLLGVLMFVYAALTVFPLLYHDSPYKTPLSAGLWRIVQHLRTLYPGAKVSCLSSSMVDAMNETANCSSPHREERDRSALSWTVKSLSNDVELEPFLEGIPDALYSSGPHGRRRAYDKQIEILLRDSKVQLLKRTESFLRDCDSDLTTPETQTRRHITALKALWAIAATLPTAGQLMIESSAQFDWLLVRKSVLPGINCFQVSARAALYLNVVMALLSEVDAHLQVLTKIEQGLLPGDVYSLELSQGMQFSATRLKNFISQSQKWHIDMEESLLRMAPEVEGLVAGVSMNEIGSSSCPSIAASSCRTARSALQSLQHILIHIQDTVHADFLRNAAAQEPQSYQFDATESLFTSQTSSYNKFEGVLFARAFDGIAMDRLVPVLNRPWPMAISEHADEVLGTLLLLIVMWGRGMDGAVIHVPWQLGWYLSQQPYGTQSAVLQKCNYLHLCHCLMAQINRTPSNNVHTIKGIWLVASAMVGQHPHKDQLARPLKLNPELPCYPQLFEQILETLHPFVSSVVEVRSAIPLIQTYVLNTMFPELLDLHKWKFEADTLVLLHPFFANLHPATSMSVLDLRMAILSNFISGFHNNQMPYNAAETLRMLTQFYPESPGVSLSLQLCFAENWNTAIRTTTEEECLAMLGWTILDSHLFFTYRARIASQGDRQFCWLNDTSAVQIIIAGLDLWGEKLNRDLEQLNRYKSIFNAVLDDLIDTNKGHIDGGTAEVVDE</sequence>
<feature type="domain" description="DUF6535" evidence="3">
    <location>
        <begin position="97"/>
        <end position="273"/>
    </location>
</feature>
<dbReference type="EMBL" id="JAWWNJ010000209">
    <property type="protein sequence ID" value="KAK6971546.1"/>
    <property type="molecule type" value="Genomic_DNA"/>
</dbReference>
<proteinExistence type="predicted"/>
<evidence type="ECO:0000313" key="5">
    <source>
        <dbReference type="Proteomes" id="UP001362999"/>
    </source>
</evidence>
<feature type="transmembrane region" description="Helical" evidence="2">
    <location>
        <begin position="279"/>
        <end position="304"/>
    </location>
</feature>
<feature type="compositionally biased region" description="Basic and acidic residues" evidence="1">
    <location>
        <begin position="39"/>
        <end position="52"/>
    </location>
</feature>
<evidence type="ECO:0000256" key="2">
    <source>
        <dbReference type="SAM" id="Phobius"/>
    </source>
</evidence>
<organism evidence="4 5">
    <name type="scientific">Favolaschia claudopus</name>
    <dbReference type="NCBI Taxonomy" id="2862362"/>
    <lineage>
        <taxon>Eukaryota</taxon>
        <taxon>Fungi</taxon>
        <taxon>Dikarya</taxon>
        <taxon>Basidiomycota</taxon>
        <taxon>Agaricomycotina</taxon>
        <taxon>Agaricomycetes</taxon>
        <taxon>Agaricomycetidae</taxon>
        <taxon>Agaricales</taxon>
        <taxon>Marasmiineae</taxon>
        <taxon>Mycenaceae</taxon>
        <taxon>Favolaschia</taxon>
    </lineage>
</organism>
<dbReference type="Proteomes" id="UP001362999">
    <property type="component" value="Unassembled WGS sequence"/>
</dbReference>
<reference evidence="4 5" key="1">
    <citation type="journal article" date="2024" name="J Genomics">
        <title>Draft genome sequencing and assembly of Favolaschia claudopus CIRM-BRFM 2984 isolated from oak limbs.</title>
        <authorList>
            <person name="Navarro D."/>
            <person name="Drula E."/>
            <person name="Chaduli D."/>
            <person name="Cazenave R."/>
            <person name="Ahrendt S."/>
            <person name="Wang J."/>
            <person name="Lipzen A."/>
            <person name="Daum C."/>
            <person name="Barry K."/>
            <person name="Grigoriev I.V."/>
            <person name="Favel A."/>
            <person name="Rosso M.N."/>
            <person name="Martin F."/>
        </authorList>
    </citation>
    <scope>NUCLEOTIDE SEQUENCE [LARGE SCALE GENOMIC DNA]</scope>
    <source>
        <strain evidence="4 5">CIRM-BRFM 2984</strain>
    </source>
</reference>
<keyword evidence="2" id="KW-0812">Transmembrane</keyword>
<gene>
    <name evidence="4" type="ORF">R3P38DRAFT_2813687</name>
</gene>
<keyword evidence="2" id="KW-1133">Transmembrane helix</keyword>
<protein>
    <recommendedName>
        <fullName evidence="3">DUF6535 domain-containing protein</fullName>
    </recommendedName>
</protein>
<feature type="region of interest" description="Disordered" evidence="1">
    <location>
        <begin position="29"/>
        <end position="77"/>
    </location>
</feature>
<evidence type="ECO:0000259" key="3">
    <source>
        <dbReference type="Pfam" id="PF20153"/>
    </source>
</evidence>
<dbReference type="Pfam" id="PF20153">
    <property type="entry name" value="DUF6535"/>
    <property type="match status" value="1"/>
</dbReference>
<feature type="transmembrane region" description="Helical" evidence="2">
    <location>
        <begin position="252"/>
        <end position="273"/>
    </location>
</feature>
<evidence type="ECO:0000256" key="1">
    <source>
        <dbReference type="SAM" id="MobiDB-lite"/>
    </source>
</evidence>
<keyword evidence="2" id="KW-0472">Membrane</keyword>
<dbReference type="InterPro" id="IPR045338">
    <property type="entry name" value="DUF6535"/>
</dbReference>
<evidence type="ECO:0000313" key="4">
    <source>
        <dbReference type="EMBL" id="KAK6971546.1"/>
    </source>
</evidence>
<feature type="transmembrane region" description="Helical" evidence="2">
    <location>
        <begin position="121"/>
        <end position="138"/>
    </location>
</feature>
<keyword evidence="5" id="KW-1185">Reference proteome</keyword>
<dbReference type="AlphaFoldDB" id="A0AAV9Z4J0"/>
<name>A0AAV9Z4J0_9AGAR</name>
<accession>A0AAV9Z4J0</accession>
<comment type="caution">
    <text evidence="4">The sequence shown here is derived from an EMBL/GenBank/DDBJ whole genome shotgun (WGS) entry which is preliminary data.</text>
</comment>